<dbReference type="Proteomes" id="UP000449249">
    <property type="component" value="Unassembled WGS sequence"/>
</dbReference>
<proteinExistence type="inferred from homology"/>
<dbReference type="NCBIfam" id="TIGR00093">
    <property type="entry name" value="pseudouridine synthase"/>
    <property type="match status" value="1"/>
</dbReference>
<gene>
    <name evidence="6" type="ORF">G4332_08775</name>
    <name evidence="5" type="ORF">GT576_07435</name>
</gene>
<dbReference type="InterPro" id="IPR000748">
    <property type="entry name" value="PsdUridine_synth_RsuA/RluB/E/F"/>
</dbReference>
<dbReference type="Proteomes" id="UP000724058">
    <property type="component" value="Unassembled WGS sequence"/>
</dbReference>
<reference evidence="6" key="2">
    <citation type="journal article" date="2020" name="Cell Host Microbe">
        <title>Functional and Genomic Variation between Human-Derived Isolates of Lachnospiraceae Reveals Inter- and Intra-Species Diversity.</title>
        <authorList>
            <person name="Sorbara M.T."/>
            <person name="Littmann E.R."/>
            <person name="Fontana E."/>
            <person name="Moody T.U."/>
            <person name="Kohout C.E."/>
            <person name="Gjonbalaj M."/>
            <person name="Eaton V."/>
            <person name="Seok R."/>
            <person name="Leiner I.M."/>
            <person name="Pamer E.G."/>
        </authorList>
    </citation>
    <scope>NUCLEOTIDE SEQUENCE</scope>
    <source>
        <strain evidence="6">MSK.10.16</strain>
    </source>
</reference>
<dbReference type="GO" id="GO:0001522">
    <property type="term" value="P:pseudouridine synthesis"/>
    <property type="evidence" value="ECO:0007669"/>
    <property type="project" value="InterPro"/>
</dbReference>
<dbReference type="InterPro" id="IPR020103">
    <property type="entry name" value="PsdUridine_synth_cat_dom_sf"/>
</dbReference>
<dbReference type="EMBL" id="JAAIOD010000010">
    <property type="protein sequence ID" value="NSE58207.1"/>
    <property type="molecule type" value="Genomic_DNA"/>
</dbReference>
<evidence type="ECO:0000259" key="4">
    <source>
        <dbReference type="Pfam" id="PF00849"/>
    </source>
</evidence>
<evidence type="ECO:0000313" key="5">
    <source>
        <dbReference type="EMBL" id="MZK10175.1"/>
    </source>
</evidence>
<dbReference type="EC" id="5.4.99.-" evidence="3"/>
<dbReference type="PANTHER" id="PTHR47683:SF2">
    <property type="entry name" value="RNA-BINDING S4 DOMAIN-CONTAINING PROTEIN"/>
    <property type="match status" value="1"/>
</dbReference>
<dbReference type="AlphaFoldDB" id="A0A6N9JVK3"/>
<dbReference type="InterPro" id="IPR042092">
    <property type="entry name" value="PsdUridine_s_RsuA/RluB/E/F_cat"/>
</dbReference>
<evidence type="ECO:0000256" key="2">
    <source>
        <dbReference type="ARBA" id="ARBA00023235"/>
    </source>
</evidence>
<protein>
    <recommendedName>
        <fullName evidence="3">Pseudouridine synthase</fullName>
        <ecNumber evidence="3">5.4.99.-</ecNumber>
    </recommendedName>
</protein>
<dbReference type="InterPro" id="IPR050343">
    <property type="entry name" value="RsuA_PseudoU_synthase"/>
</dbReference>
<dbReference type="EMBL" id="WWSH01000005">
    <property type="protein sequence ID" value="MZK10175.1"/>
    <property type="molecule type" value="Genomic_DNA"/>
</dbReference>
<evidence type="ECO:0000313" key="7">
    <source>
        <dbReference type="Proteomes" id="UP000449249"/>
    </source>
</evidence>
<name>A0A6N9JVK3_9FIRM</name>
<dbReference type="Pfam" id="PF00849">
    <property type="entry name" value="PseudoU_synth_2"/>
    <property type="match status" value="1"/>
</dbReference>
<reference evidence="5 7" key="1">
    <citation type="journal article" date="2019" name="Nat. Med.">
        <title>A library of human gut bacterial isolates paired with longitudinal multiomics data enables mechanistic microbiome research.</title>
        <authorList>
            <person name="Poyet M."/>
            <person name="Groussin M."/>
            <person name="Gibbons S.M."/>
            <person name="Avila-Pacheco J."/>
            <person name="Jiang X."/>
            <person name="Kearney S.M."/>
            <person name="Perrotta A.R."/>
            <person name="Berdy B."/>
            <person name="Zhao S."/>
            <person name="Lieberman T.D."/>
            <person name="Swanson P.K."/>
            <person name="Smith M."/>
            <person name="Roesemann S."/>
            <person name="Alexander J.E."/>
            <person name="Rich S.A."/>
            <person name="Livny J."/>
            <person name="Vlamakis H."/>
            <person name="Clish C."/>
            <person name="Bullock K."/>
            <person name="Deik A."/>
            <person name="Scott J."/>
            <person name="Pierce K.A."/>
            <person name="Xavier R.J."/>
            <person name="Alm E.J."/>
        </authorList>
    </citation>
    <scope>NUCLEOTIDE SEQUENCE [LARGE SCALE GENOMIC DNA]</scope>
    <source>
        <strain evidence="5 7">BIOML-A1</strain>
    </source>
</reference>
<dbReference type="GO" id="GO:0006364">
    <property type="term" value="P:rRNA processing"/>
    <property type="evidence" value="ECO:0007669"/>
    <property type="project" value="UniProtKB-ARBA"/>
</dbReference>
<comment type="similarity">
    <text evidence="1 3">Belongs to the pseudouridine synthase RsuA family.</text>
</comment>
<evidence type="ECO:0000313" key="6">
    <source>
        <dbReference type="EMBL" id="NSE58207.1"/>
    </source>
</evidence>
<dbReference type="GO" id="GO:0003723">
    <property type="term" value="F:RNA binding"/>
    <property type="evidence" value="ECO:0007669"/>
    <property type="project" value="InterPro"/>
</dbReference>
<keyword evidence="2 3" id="KW-0413">Isomerase</keyword>
<feature type="domain" description="Pseudouridine synthase RsuA/RluA-like" evidence="4">
    <location>
        <begin position="26"/>
        <end position="183"/>
    </location>
</feature>
<dbReference type="PANTHER" id="PTHR47683">
    <property type="entry name" value="PSEUDOURIDINE SYNTHASE FAMILY PROTEIN-RELATED"/>
    <property type="match status" value="1"/>
</dbReference>
<dbReference type="Gene3D" id="3.30.70.580">
    <property type="entry name" value="Pseudouridine synthase I, catalytic domain, N-terminal subdomain"/>
    <property type="match status" value="1"/>
</dbReference>
<dbReference type="SUPFAM" id="SSF55120">
    <property type="entry name" value="Pseudouridine synthase"/>
    <property type="match status" value="1"/>
</dbReference>
<dbReference type="InterPro" id="IPR020094">
    <property type="entry name" value="TruA/RsuA/RluB/E/F_N"/>
</dbReference>
<dbReference type="GO" id="GO:0009982">
    <property type="term" value="F:pseudouridine synthase activity"/>
    <property type="evidence" value="ECO:0007669"/>
    <property type="project" value="InterPro"/>
</dbReference>
<comment type="caution">
    <text evidence="5">The sequence shown here is derived from an EMBL/GenBank/DDBJ whole genome shotgun (WGS) entry which is preliminary data.</text>
</comment>
<dbReference type="InterPro" id="IPR018496">
    <property type="entry name" value="PsdUridine_synth_RsuA/RluB_CS"/>
</dbReference>
<organism evidence="5 7">
    <name type="scientific">Dorea longicatena</name>
    <dbReference type="NCBI Taxonomy" id="88431"/>
    <lineage>
        <taxon>Bacteria</taxon>
        <taxon>Bacillati</taxon>
        <taxon>Bacillota</taxon>
        <taxon>Clostridia</taxon>
        <taxon>Lachnospirales</taxon>
        <taxon>Lachnospiraceae</taxon>
        <taxon>Dorea</taxon>
    </lineage>
</organism>
<dbReference type="PROSITE" id="PS01149">
    <property type="entry name" value="PSI_RSU"/>
    <property type="match status" value="1"/>
</dbReference>
<sequence length="218" mass="24972">MWYAVDRDSPGTTLKRINKGVTTMPHYYMFYKPFGCVTARRDDRYPTVMDYFMELHNDRLSPVGRLDRETTGLLLITDDGIFNQKLTHPSYHKEKTYEFTLLGDLTPELVHKLETGVILKGADTLTAPAKITVTGHAVMSDILSTLPEEIQKDIHKNRPDHPVTYGIITISEGKKRQIRRMMKSVHCCVIELKRISIGDIVLDKALCPGEWQEIFPHT</sequence>
<dbReference type="Gene3D" id="3.30.70.1560">
    <property type="entry name" value="Alpha-L RNA-binding motif"/>
    <property type="match status" value="1"/>
</dbReference>
<evidence type="ECO:0000256" key="1">
    <source>
        <dbReference type="ARBA" id="ARBA00008348"/>
    </source>
</evidence>
<accession>A0A6N9JVK3</accession>
<reference evidence="6" key="3">
    <citation type="submission" date="2020-02" db="EMBL/GenBank/DDBJ databases">
        <authorList>
            <person name="Littmann E."/>
            <person name="Sorbara M."/>
        </authorList>
    </citation>
    <scope>NUCLEOTIDE SEQUENCE</scope>
    <source>
        <strain evidence="6">MSK.10.16</strain>
    </source>
</reference>
<evidence type="ECO:0000256" key="3">
    <source>
        <dbReference type="RuleBase" id="RU003887"/>
    </source>
</evidence>
<dbReference type="GO" id="GO:0140098">
    <property type="term" value="F:catalytic activity, acting on RNA"/>
    <property type="evidence" value="ECO:0007669"/>
    <property type="project" value="UniProtKB-ARBA"/>
</dbReference>
<dbReference type="InterPro" id="IPR006145">
    <property type="entry name" value="PsdUridine_synth_RsuA/RluA"/>
</dbReference>